<dbReference type="PANTHER" id="PTHR11092">
    <property type="entry name" value="SUGAR NUCLEOTIDE EPIMERASE RELATED"/>
    <property type="match status" value="1"/>
</dbReference>
<dbReference type="InterPro" id="IPR001509">
    <property type="entry name" value="Epimerase_deHydtase"/>
</dbReference>
<dbReference type="SUPFAM" id="SSF51735">
    <property type="entry name" value="NAD(P)-binding Rossmann-fold domains"/>
    <property type="match status" value="1"/>
</dbReference>
<sequence>MSRPVAVIAGASGFVGRALVRAFADDGYEVRTIGRAGADASWTDTDGIRALVDGAAIVVNLAGKSVNCRYTDANRDEILRSRVQTTRALRAAIGDAGTPPPLWLNASTATIYRYALDRPQTERDGELGTGFSVDVARGWEDEFFAGSLPSTRRVALRMAIVLGDGPATRRLVALARLGLGGPQYDGWWFPHRRYRGIGPRPTGDGRAPHHRSHGRQRFSWIHLDDVVGAVRFVRDDPGISGPVNLAAPGTADNRGLMATLRRVVGAPIGLPAWRFMLEPAMWALRTEPELVLKSRWATPETLTAAGYEFAYPDLEPALRDVVASLGGRRR</sequence>
<dbReference type="Pfam" id="PF01370">
    <property type="entry name" value="Epimerase"/>
    <property type="match status" value="1"/>
</dbReference>
<comment type="caution">
    <text evidence="3">The sequence shown here is derived from an EMBL/GenBank/DDBJ whole genome shotgun (WGS) entry which is preliminary data.</text>
</comment>
<evidence type="ECO:0000259" key="2">
    <source>
        <dbReference type="Pfam" id="PF08338"/>
    </source>
</evidence>
<evidence type="ECO:0000259" key="1">
    <source>
        <dbReference type="Pfam" id="PF01370"/>
    </source>
</evidence>
<dbReference type="Pfam" id="PF08338">
    <property type="entry name" value="DUF1731"/>
    <property type="match status" value="1"/>
</dbReference>
<organism evidence="3 4">
    <name type="scientific">Microbacterium psychrotolerans</name>
    <dbReference type="NCBI Taxonomy" id="3068321"/>
    <lineage>
        <taxon>Bacteria</taxon>
        <taxon>Bacillati</taxon>
        <taxon>Actinomycetota</taxon>
        <taxon>Actinomycetes</taxon>
        <taxon>Micrococcales</taxon>
        <taxon>Microbacteriaceae</taxon>
        <taxon>Microbacterium</taxon>
    </lineage>
</organism>
<name>A0ABU0Z5Z5_9MICO</name>
<feature type="domain" description="NAD-dependent epimerase/dehydratase" evidence="1">
    <location>
        <begin position="7"/>
        <end position="124"/>
    </location>
</feature>
<evidence type="ECO:0000313" key="3">
    <source>
        <dbReference type="EMBL" id="MDQ7879999.1"/>
    </source>
</evidence>
<proteinExistence type="predicted"/>
<keyword evidence="4" id="KW-1185">Reference proteome</keyword>
<dbReference type="InterPro" id="IPR013549">
    <property type="entry name" value="DUF1731"/>
</dbReference>
<dbReference type="InterPro" id="IPR036291">
    <property type="entry name" value="NAD(P)-bd_dom_sf"/>
</dbReference>
<feature type="domain" description="DUF1731" evidence="2">
    <location>
        <begin position="287"/>
        <end position="321"/>
    </location>
</feature>
<evidence type="ECO:0000313" key="4">
    <source>
        <dbReference type="Proteomes" id="UP001235133"/>
    </source>
</evidence>
<gene>
    <name evidence="3" type="ORF">Q9R08_18565</name>
</gene>
<accession>A0ABU0Z5Z5</accession>
<protein>
    <submittedName>
        <fullName evidence="3">DUF1731 domain-containing protein</fullName>
    </submittedName>
</protein>
<dbReference type="Gene3D" id="3.40.50.720">
    <property type="entry name" value="NAD(P)-binding Rossmann-like Domain"/>
    <property type="match status" value="1"/>
</dbReference>
<dbReference type="Proteomes" id="UP001235133">
    <property type="component" value="Unassembled WGS sequence"/>
</dbReference>
<reference evidence="3 4" key="1">
    <citation type="submission" date="2023-08" db="EMBL/GenBank/DDBJ databases">
        <title>Microbacterium psychrotolerans sp. nov., a psychrotolerant bacterium isolated from soil in Heilongjiang Province, China.</title>
        <authorList>
            <person name="An P."/>
            <person name="Zhao D."/>
            <person name="Xiang H."/>
        </authorList>
    </citation>
    <scope>NUCLEOTIDE SEQUENCE [LARGE SCALE GENOMIC DNA]</scope>
    <source>
        <strain evidence="3 4">QXD-8</strain>
    </source>
</reference>
<dbReference type="RefSeq" id="WP_308869657.1">
    <property type="nucleotide sequence ID" value="NZ_JAVFWO010000006.1"/>
</dbReference>
<dbReference type="EMBL" id="JAVFWO010000006">
    <property type="protein sequence ID" value="MDQ7879999.1"/>
    <property type="molecule type" value="Genomic_DNA"/>
</dbReference>
<dbReference type="PANTHER" id="PTHR11092:SF0">
    <property type="entry name" value="EPIMERASE FAMILY PROTEIN SDR39U1"/>
    <property type="match status" value="1"/>
</dbReference>